<dbReference type="Pfam" id="PF02452">
    <property type="entry name" value="PemK_toxin"/>
    <property type="match status" value="1"/>
</dbReference>
<dbReference type="InterPro" id="IPR003477">
    <property type="entry name" value="PemK-like"/>
</dbReference>
<name>A0A0U5K018_LIMRT</name>
<comment type="similarity">
    <text evidence="1">Belongs to the PemK/MazF family.</text>
</comment>
<sequence>MRINEIYTAYVSWGVSGKRRPVLIIEDRGNNVFCYKITSKFSRKSEKIKRNYFPLKDWHQEGLVKQSYVDVGNIAKLSKEEIKFKFVGELSLRDIEALIRFICDRYEMS</sequence>
<reference evidence="3" key="1">
    <citation type="submission" date="2015-10" db="EMBL/GenBank/DDBJ databases">
        <authorList>
            <person name="Gilbert D.G."/>
        </authorList>
    </citation>
    <scope>NUCLEOTIDE SEQUENCE</scope>
    <source>
        <strain evidence="3">Lp167-67</strain>
    </source>
</reference>
<proteinExistence type="inferred from homology"/>
<evidence type="ECO:0000256" key="1">
    <source>
        <dbReference type="ARBA" id="ARBA00007521"/>
    </source>
</evidence>
<gene>
    <name evidence="3" type="ORF">LRLP16767_LRLP167_00045</name>
</gene>
<dbReference type="SUPFAM" id="SSF50118">
    <property type="entry name" value="Cell growth inhibitor/plasmid maintenance toxic component"/>
    <property type="match status" value="1"/>
</dbReference>
<dbReference type="Gene3D" id="2.30.30.110">
    <property type="match status" value="1"/>
</dbReference>
<dbReference type="RefSeq" id="WP_087356023.1">
    <property type="nucleotide sequence ID" value="NZ_CP054658.1"/>
</dbReference>
<dbReference type="AlphaFoldDB" id="A0A0U5K018"/>
<protein>
    <submittedName>
        <fullName evidence="3">Uncharacterized protein</fullName>
    </submittedName>
</protein>
<accession>A0A0U5K018</accession>
<dbReference type="InterPro" id="IPR011067">
    <property type="entry name" value="Plasmid_toxin/cell-grow_inhib"/>
</dbReference>
<dbReference type="GO" id="GO:0003677">
    <property type="term" value="F:DNA binding"/>
    <property type="evidence" value="ECO:0007669"/>
    <property type="project" value="InterPro"/>
</dbReference>
<dbReference type="EMBL" id="LN887696">
    <property type="protein sequence ID" value="CUR41526.1"/>
    <property type="molecule type" value="Genomic_DNA"/>
</dbReference>
<keyword evidence="2" id="KW-1277">Toxin-antitoxin system</keyword>
<organism evidence="3">
    <name type="scientific">Limosilactobacillus reuteri</name>
    <name type="common">Lactobacillus reuteri</name>
    <dbReference type="NCBI Taxonomy" id="1598"/>
    <lineage>
        <taxon>Bacteria</taxon>
        <taxon>Bacillati</taxon>
        <taxon>Bacillota</taxon>
        <taxon>Bacilli</taxon>
        <taxon>Lactobacillales</taxon>
        <taxon>Lactobacillaceae</taxon>
        <taxon>Limosilactobacillus</taxon>
    </lineage>
</organism>
<evidence type="ECO:0000313" key="3">
    <source>
        <dbReference type="EMBL" id="CUR41526.1"/>
    </source>
</evidence>
<evidence type="ECO:0000256" key="2">
    <source>
        <dbReference type="ARBA" id="ARBA00022649"/>
    </source>
</evidence>